<evidence type="ECO:0000313" key="3">
    <source>
        <dbReference type="Proteomes" id="UP001199355"/>
    </source>
</evidence>
<dbReference type="PROSITE" id="PS50035">
    <property type="entry name" value="PLD"/>
    <property type="match status" value="1"/>
</dbReference>
<evidence type="ECO:0000313" key="2">
    <source>
        <dbReference type="EMBL" id="MCC2168902.1"/>
    </source>
</evidence>
<dbReference type="Proteomes" id="UP001199355">
    <property type="component" value="Unassembled WGS sequence"/>
</dbReference>
<sequence>MNGNVSVVIENTEEIENLIHYVRGQQIMVDSDLAKLYNVETKRLNESVKRNAKRFPESFCFQLTNDEYADLRSQIATSNVEIKEVSVKGGRRYLPYVFTEQGIAMLSAVLKSDEAVQVSINIMNTFVKMRRFLTENALMFDKLNSLELKQLAYQKEADEKFDQIFAYISEHEEVRQKIFFEGQIYDAFSLLVNLIEKAEKSIVLIDNYVDVGTLNILAKKKSSVNIIVYTVRRTRLSNQDIANFNSQYPTLTVNYTGVFHDRFLVIDETIAYHIGASLKDAGKKCFGITKIEDIRIAADILHRLEIETEEADS</sequence>
<protein>
    <submittedName>
        <fullName evidence="2">ORF6N domain-containing protein</fullName>
    </submittedName>
</protein>
<accession>A0AAE3DNN1</accession>
<comment type="caution">
    <text evidence="2">The sequence shown here is derived from an EMBL/GenBank/DDBJ whole genome shotgun (WGS) entry which is preliminary data.</text>
</comment>
<feature type="domain" description="PLD phosphodiesterase" evidence="1">
    <location>
        <begin position="255"/>
        <end position="282"/>
    </location>
</feature>
<dbReference type="GO" id="GO:0006793">
    <property type="term" value="P:phosphorus metabolic process"/>
    <property type="evidence" value="ECO:0007669"/>
    <property type="project" value="UniProtKB-ARBA"/>
</dbReference>
<dbReference type="InterPro" id="IPR018873">
    <property type="entry name" value="KilA-N_DNA-bd_domain"/>
</dbReference>
<dbReference type="GO" id="GO:0003824">
    <property type="term" value="F:catalytic activity"/>
    <property type="evidence" value="ECO:0007669"/>
    <property type="project" value="InterPro"/>
</dbReference>
<dbReference type="Pfam" id="PF10543">
    <property type="entry name" value="ORF6N"/>
    <property type="match status" value="1"/>
</dbReference>
<dbReference type="RefSeq" id="WP_308728985.1">
    <property type="nucleotide sequence ID" value="NZ_JAJEQF010000051.1"/>
</dbReference>
<dbReference type="AlphaFoldDB" id="A0AAE3DNN1"/>
<organism evidence="2 3">
    <name type="scientific">Gallintestinimicrobium propionicum</name>
    <dbReference type="NCBI Taxonomy" id="2981770"/>
    <lineage>
        <taxon>Bacteria</taxon>
        <taxon>Bacillati</taxon>
        <taxon>Bacillota</taxon>
        <taxon>Clostridia</taxon>
        <taxon>Lachnospirales</taxon>
        <taxon>Lachnospiraceae</taxon>
        <taxon>Gallintestinimicrobium</taxon>
    </lineage>
</organism>
<reference evidence="2 3" key="1">
    <citation type="submission" date="2021-10" db="EMBL/GenBank/DDBJ databases">
        <title>Anaerobic single-cell dispensing facilitates the cultivation of human gut bacteria.</title>
        <authorList>
            <person name="Afrizal A."/>
        </authorList>
    </citation>
    <scope>NUCLEOTIDE SEQUENCE [LARGE SCALE GENOMIC DNA]</scope>
    <source>
        <strain evidence="2 3">CLA-AA-H244</strain>
    </source>
</reference>
<dbReference type="EMBL" id="JAJEQF010000051">
    <property type="protein sequence ID" value="MCC2168902.1"/>
    <property type="molecule type" value="Genomic_DNA"/>
</dbReference>
<proteinExistence type="predicted"/>
<dbReference type="InterPro" id="IPR001736">
    <property type="entry name" value="PLipase_D/transphosphatidylase"/>
</dbReference>
<keyword evidence="3" id="KW-1185">Reference proteome</keyword>
<name>A0AAE3DNN1_9FIRM</name>
<gene>
    <name evidence="2" type="ORF">LKD45_14615</name>
</gene>
<evidence type="ECO:0000259" key="1">
    <source>
        <dbReference type="PROSITE" id="PS50035"/>
    </source>
</evidence>